<gene>
    <name evidence="1" type="ORF">OOU_Y34scaffold00610g12</name>
</gene>
<accession>A0AA97NVH9</accession>
<sequence>MEMVSHDKKHDPKDLNVRPIFHHNKSTKETLDRHCCYLDGATKLVNEHQLPCSNSYFSTNAPHNTLVACNEGRIKNEEICENVPNPVKIWAESELKKQKEIPPVPSP</sequence>
<dbReference type="EMBL" id="JH793413">
    <property type="protein sequence ID" value="ELQ37175.1"/>
    <property type="molecule type" value="Genomic_DNA"/>
</dbReference>
<dbReference type="AlphaFoldDB" id="A0AA97NVH9"/>
<dbReference type="Proteomes" id="UP000011086">
    <property type="component" value="Unassembled WGS sequence"/>
</dbReference>
<name>A0AA97NVH9_PYRO3</name>
<evidence type="ECO:0000313" key="1">
    <source>
        <dbReference type="EMBL" id="ELQ37175.1"/>
    </source>
</evidence>
<organism evidence="1">
    <name type="scientific">Pyricularia oryzae (strain Y34)</name>
    <name type="common">Rice blast fungus</name>
    <name type="synonym">Magnaporthe oryzae</name>
    <dbReference type="NCBI Taxonomy" id="1143189"/>
    <lineage>
        <taxon>Eukaryota</taxon>
        <taxon>Fungi</taxon>
        <taxon>Dikarya</taxon>
        <taxon>Ascomycota</taxon>
        <taxon>Pezizomycotina</taxon>
        <taxon>Sordariomycetes</taxon>
        <taxon>Sordariomycetidae</taxon>
        <taxon>Magnaporthales</taxon>
        <taxon>Pyriculariaceae</taxon>
        <taxon>Pyricularia</taxon>
    </lineage>
</organism>
<reference evidence="1" key="1">
    <citation type="journal article" date="2012" name="PLoS Genet.">
        <title>Comparative analysis of the genomes of two field isolates of the rice blast fungus Magnaporthe oryzae.</title>
        <authorList>
            <person name="Xue M."/>
            <person name="Yang J."/>
            <person name="Li Z."/>
            <person name="Hu S."/>
            <person name="Yao N."/>
            <person name="Dean R.A."/>
            <person name="Zhao W."/>
            <person name="Shen M."/>
            <person name="Zhang H."/>
            <person name="Li C."/>
            <person name="Liu L."/>
            <person name="Cao L."/>
            <person name="Xu X."/>
            <person name="Xing Y."/>
            <person name="Hsiang T."/>
            <person name="Zhang Z."/>
            <person name="Xu J.R."/>
            <person name="Peng Y.L."/>
        </authorList>
    </citation>
    <scope>NUCLEOTIDE SEQUENCE</scope>
    <source>
        <strain evidence="1">Y34</strain>
    </source>
</reference>
<protein>
    <submittedName>
        <fullName evidence="1">Uncharacterized protein</fullName>
    </submittedName>
</protein>
<proteinExistence type="predicted"/>